<feature type="transmembrane region" description="Helical" evidence="14">
    <location>
        <begin position="2183"/>
        <end position="2201"/>
    </location>
</feature>
<dbReference type="CDD" id="cd11056">
    <property type="entry name" value="CYP6-like"/>
    <property type="match status" value="5"/>
</dbReference>
<keyword evidence="9" id="KW-0560">Oxidoreductase</keyword>
<dbReference type="GO" id="GO:0016705">
    <property type="term" value="F:oxidoreductase activity, acting on paired donors, with incorporation or reduction of molecular oxygen"/>
    <property type="evidence" value="ECO:0007669"/>
    <property type="project" value="InterPro"/>
</dbReference>
<feature type="transmembrane region" description="Helical" evidence="14">
    <location>
        <begin position="1708"/>
        <end position="1725"/>
    </location>
</feature>
<dbReference type="GO" id="GO:0004497">
    <property type="term" value="F:monooxygenase activity"/>
    <property type="evidence" value="ECO:0007669"/>
    <property type="project" value="UniProtKB-KW"/>
</dbReference>
<reference evidence="15" key="1">
    <citation type="submission" date="2020-02" db="EMBL/GenBank/DDBJ databases">
        <title>Relaxed selection underlies rapid genomic changes in the transitions from sociality to social parasitism in ants.</title>
        <authorList>
            <person name="Bi X."/>
        </authorList>
    </citation>
    <scope>NUCLEOTIDE SEQUENCE</scope>
    <source>
        <strain evidence="15">BGI-DK2013a</strain>
        <tissue evidence="15">Whole body</tissue>
    </source>
</reference>
<feature type="non-terminal residue" evidence="15">
    <location>
        <position position="1"/>
    </location>
</feature>
<feature type="binding site" description="axial binding residue" evidence="13">
    <location>
        <position position="443"/>
    </location>
    <ligand>
        <name>heme</name>
        <dbReference type="ChEBI" id="CHEBI:30413"/>
    </ligand>
    <ligandPart>
        <name>Fe</name>
        <dbReference type="ChEBI" id="CHEBI:18248"/>
    </ligandPart>
</feature>
<dbReference type="InterPro" id="IPR050476">
    <property type="entry name" value="Insect_CytP450_Detox"/>
</dbReference>
<evidence type="ECO:0000256" key="6">
    <source>
        <dbReference type="ARBA" id="ARBA00022723"/>
    </source>
</evidence>
<dbReference type="PRINTS" id="PR00385">
    <property type="entry name" value="P450"/>
</dbReference>
<dbReference type="FunFam" id="1.10.630.10:FF:000042">
    <property type="entry name" value="Cytochrome P450"/>
    <property type="match status" value="5"/>
</dbReference>
<feature type="transmembrane region" description="Helical" evidence="14">
    <location>
        <begin position="1115"/>
        <end position="1133"/>
    </location>
</feature>
<dbReference type="SUPFAM" id="SSF48264">
    <property type="entry name" value="Cytochrome P450"/>
    <property type="match status" value="5"/>
</dbReference>
<feature type="transmembrane region" description="Helical" evidence="14">
    <location>
        <begin position="64"/>
        <end position="83"/>
    </location>
</feature>
<dbReference type="PRINTS" id="PR00463">
    <property type="entry name" value="EP450I"/>
</dbReference>
<dbReference type="PROSITE" id="PS00086">
    <property type="entry name" value="CYTOCHROME_P450"/>
    <property type="match status" value="5"/>
</dbReference>
<dbReference type="PANTHER" id="PTHR24292:SF54">
    <property type="entry name" value="CYP9F3-RELATED"/>
    <property type="match status" value="1"/>
</dbReference>
<dbReference type="GO" id="GO:0005789">
    <property type="term" value="C:endoplasmic reticulum membrane"/>
    <property type="evidence" value="ECO:0007669"/>
    <property type="project" value="UniProtKB-SubCell"/>
</dbReference>
<feature type="transmembrane region" description="Helical" evidence="14">
    <location>
        <begin position="552"/>
        <end position="571"/>
    </location>
</feature>
<dbReference type="Pfam" id="PF00067">
    <property type="entry name" value="p450"/>
    <property type="match status" value="5"/>
</dbReference>
<feature type="transmembrane region" description="Helical" evidence="14">
    <location>
        <begin position="2213"/>
        <end position="2232"/>
    </location>
</feature>
<keyword evidence="14" id="KW-0812">Transmembrane</keyword>
<evidence type="ECO:0000256" key="12">
    <source>
        <dbReference type="ARBA" id="ARBA00023136"/>
    </source>
</evidence>
<sequence>MEYWSILLSIVIGVISIHYLFKNFNFFKRNSIIHLRPLPLFGSTISMVFRRISFFDFMVKIYNYYPNAKYFGFYFMTIPVFLLRDVELIKTVLVKNFDAFPDRRGFADFNDPLLKKNLLSLHGEKWRNVRNLLSPSFTSSKMKIMFTLMSECAMNFAKFLSTLSADKGDINMKDVCSKYTTDVIATCAFGIKVNSMKDPTNKFYIYGKEASNFRGVIRNIKFFFIGTFPRLGRILNLKIMNDYVSDFFKDIIRTTIATRDAEHITRPDMLQLMMDIRGKEGRRELDIDDMTAQAFIFFLGGFETSSTAMCFAAHEIAANPEIQLKLQQEIDKVLEESNGEVSYEAINRLEYLDAVICEALRLYPPAGALERICEKTFELPSALPDQKPFIMKKGMLVWIPVLAIHHDEKHYDNPEKFDPERFLNNKMHNSSSYMPFGLGPRMCIANRFAMLEVKVLLFHLLAQCELKPSVKTTSPIKFCKDLIMMPENGFWLNIQRRKNMHSKDLLITSVCAMEYWSILLSIVIGVISIYYLFKNFNFFKRNGIIHLPPVPLFGSTMSVVFRRISIFDFVLKKYKFTPNAKYFGFYMMTTPIFLLRDLELIKTVLVKNFEAFPDHHGFVDFNEPLLENNLFSLRGEKWRNVRNLLSPSFTSSKMKMMFTLMSECAVDFAKFLSISPVDKGSIDMKDICSKYTNDVIATCAFGIKINSIKDPTNKFYIYGKEATNFRGVIRGIKFFFLSIFPRLGRILNLKIMNDYVSNFFKDIVRTTIATRDAEHITRPDMLQLMMDIRGKGGHRELDIDDMTAQAFIFFFGGFETSSTTMCYTAHEIAANPEIQMKLQQEIDMVLEESNGEVSYETINRLEYLDAVICEALRLYPPVAALERICEKTFELPPALPDEKPFIMKKGMLIWIPVLAIHRDEKYYDNPEKFDPERFLNNKMRNSSCYMPFGLGPRMCIAYRFAMLEVKVLLFHLLARCELKPSVKTTSPMKFCKDIIVMIPEDGFWLNIQPYKKNCMHYFLFYSILYIQIIIPLKNNCLITFHIFRNNPIMITLSTVFMSQSLNYKLNMIILKAIAFTIPVYNEIGTIRAVACYDSSTAVLGSTASVQIKSVCAMEYWSILLSIIIGVFSIHYLFRNFNFLKRHGIVHIPPVPIFGSAISIIFRRISIIDFILKVYHFNPNAKYLGFYFMTNPIFVIRDLELIKNILVKNFEAFPDRQGFSNTNDFLFKNNLFSLQGEKWRKVRNLLSPSFTSSKMKMMFTLMSECAVDFVKSIPTSSADEESINTKDVFTKYTTDVIATCAFGIKVNSMQDPTNKFYVYGKEASNFRGFIRGIKFLFLGTFPRFSRILNIKILNDYVSNFFKDIIKTTIMTRDTEHITRPDMLQLMMDIRGKEGHRELDIDDMTAQAFIFFLGGFETSSTAMCFAAHEIAANPDIQIKLQQEIDNVLEKSNGEVSYEVINRLEYLDAVINETLRLYPPIGFLERVCKKTYELPSALPDRKPFIMKKDMLVWIPIFAIQRDEKYYDNPEKFDPEKFLDNKMHNSSCYMPFGLGPKMCIANRFGMLEVKILLFHLLARCELKPSTKTVSPIKFCKVGFLMPEDGFWLNIQRRKDIHPVLTSYNYQKAIDLLVFWKKELVLSFGRSEHHIHYKPGVPTRSLKSVQSYIKGIVVQFSNNMEYYWSILLSIVIGVISIHYLFRNFNFFKRHGIIHIPPIPIFGSMISSIFFRTSFVDCLLKIYNFNPNAKYYGFYLMTTPVFLLRDPELIKNILVKNFESFPNRFDLSDLNDPLVKNNLFTIWGEKWRNVRNLLSPSFTPNKMKMMFTLISECAKDFTKFITTLPADKGSINMKDAFSKYTNDVIATCAFGIKINSMKDPTNEFYINSKKILSNFKGIRVLKFLLIRTFPKLSKILNFKIVDDYLSDYFNGILRTTIATRDAEHITRPDMLQLMMDIRSKGDHRELDDIDDMIAQAFIFFLGGFETSSTTMCFTAHEIAANPKIQLKLQQEIDKVLEESHGEVSYEIINRLEYLNAVISEALRLYPPFPILERICEKAYELPSALPDEKSVIVKKGMSVWVPAFAIQRDEKYFDNPEKFDPERFLDNKMQSSSWYMPFGCGPRMCIANRFAMLEIKVLLFHLLARCELKPSAKTTSPIKFRKDLMIMPENGFWLNIQRTVARFSNNMEYWSILLSIVISVMSIHYLFRNFNFFKRHGIIHIPSVPIFGTMTSVIFHRISFVDFLLKIYNFNPSAKYIGFYLATTPIFLLRDPELIKNILVKNFESFPNRNGFSGLSDSLFEKNLFSLQGEKWRNVRSLLSPSFTSSKMKMMFTLMSECAADFAKFLSTFPAYEESINMKDAFSKYTNDVIATCAFGIKINTMKDPTNKFYINGKEVSNFRGIRAFKFLFLRNFPKLGRFLNIKFVNEYVTRFFKDIIKTTIATRDAEHITRPDMLQLMMDIRGKEGRRELDIDDMTAQAFIFFLGGFETSSTAMSFIAHEIAANPEIQTKLQQEIDKVLEESHEEVSYEAINQLEYLDAVINETLRLYPPIGMLERICEKTFELPSALPDKKPFIMKKGMAVWIPILSIQRDEKYYNNPEKFDPERFLKNKMHSSSWYMPFGSGPRMCIANRFAMLEIKVLLFHILARFDLKPCTKTTSPIKFCKDFIIMPENGFWLNIRHRKDKHPVLVDS</sequence>
<keyword evidence="12 14" id="KW-0472">Membrane</keyword>
<feature type="non-terminal residue" evidence="15">
    <location>
        <position position="2686"/>
    </location>
</feature>
<feature type="transmembrane region" description="Helical" evidence="14">
    <location>
        <begin position="1677"/>
        <end position="1696"/>
    </location>
</feature>
<comment type="cofactor">
    <cofactor evidence="1 13">
        <name>heme</name>
        <dbReference type="ChEBI" id="CHEBI:30413"/>
    </cofactor>
</comment>
<keyword evidence="11" id="KW-0503">Monooxygenase</keyword>
<dbReference type="GO" id="GO:0020037">
    <property type="term" value="F:heme binding"/>
    <property type="evidence" value="ECO:0007669"/>
    <property type="project" value="InterPro"/>
</dbReference>
<dbReference type="InterPro" id="IPR001128">
    <property type="entry name" value="Cyt_P450"/>
</dbReference>
<dbReference type="Proteomes" id="UP000667349">
    <property type="component" value="Unassembled WGS sequence"/>
</dbReference>
<dbReference type="Gene3D" id="1.10.630.10">
    <property type="entry name" value="Cytochrome P450"/>
    <property type="match status" value="5"/>
</dbReference>
<keyword evidence="8" id="KW-0492">Microsome</keyword>
<dbReference type="EMBL" id="JAANHZ010000095">
    <property type="protein sequence ID" value="KAG5316020.1"/>
    <property type="molecule type" value="Genomic_DNA"/>
</dbReference>
<keyword evidence="16" id="KW-1185">Reference proteome</keyword>
<evidence type="ECO:0000256" key="2">
    <source>
        <dbReference type="ARBA" id="ARBA00004174"/>
    </source>
</evidence>
<keyword evidence="14" id="KW-1133">Transmembrane helix</keyword>
<feature type="transmembrane region" description="Helical" evidence="14">
    <location>
        <begin position="1018"/>
        <end position="1043"/>
    </location>
</feature>
<keyword evidence="10 13" id="KW-0408">Iron</keyword>
<feature type="transmembrane region" description="Helical" evidence="14">
    <location>
        <begin position="6"/>
        <end position="21"/>
    </location>
</feature>
<evidence type="ECO:0000256" key="7">
    <source>
        <dbReference type="ARBA" id="ARBA00022824"/>
    </source>
</evidence>
<comment type="similarity">
    <text evidence="4">Belongs to the cytochrome P450 family.</text>
</comment>
<organism evidence="15 16">
    <name type="scientific">Acromyrmex insinuator</name>
    <dbReference type="NCBI Taxonomy" id="230686"/>
    <lineage>
        <taxon>Eukaryota</taxon>
        <taxon>Metazoa</taxon>
        <taxon>Ecdysozoa</taxon>
        <taxon>Arthropoda</taxon>
        <taxon>Hexapoda</taxon>
        <taxon>Insecta</taxon>
        <taxon>Pterygota</taxon>
        <taxon>Neoptera</taxon>
        <taxon>Endopterygota</taxon>
        <taxon>Hymenoptera</taxon>
        <taxon>Apocrita</taxon>
        <taxon>Aculeata</taxon>
        <taxon>Formicoidea</taxon>
        <taxon>Formicidae</taxon>
        <taxon>Myrmicinae</taxon>
        <taxon>Acromyrmex</taxon>
    </lineage>
</organism>
<gene>
    <name evidence="15" type="primary">Cyp9e2_6</name>
    <name evidence="15" type="ORF">G6Z75_0000413</name>
</gene>
<protein>
    <submittedName>
        <fullName evidence="15">CP9E2 protein</fullName>
    </submittedName>
</protein>
<feature type="transmembrane region" description="Helical" evidence="14">
    <location>
        <begin position="505"/>
        <end position="532"/>
    </location>
</feature>
<accession>A0A836E9Q3</accession>
<dbReference type="GO" id="GO:0005506">
    <property type="term" value="F:iron ion binding"/>
    <property type="evidence" value="ECO:0007669"/>
    <property type="project" value="InterPro"/>
</dbReference>
<dbReference type="InterPro" id="IPR036396">
    <property type="entry name" value="Cyt_P450_sf"/>
</dbReference>
<evidence type="ECO:0000256" key="9">
    <source>
        <dbReference type="ARBA" id="ARBA00023002"/>
    </source>
</evidence>
<evidence type="ECO:0000256" key="3">
    <source>
        <dbReference type="ARBA" id="ARBA00004406"/>
    </source>
</evidence>
<proteinExistence type="inferred from homology"/>
<evidence type="ECO:0000256" key="11">
    <source>
        <dbReference type="ARBA" id="ARBA00023033"/>
    </source>
</evidence>
<evidence type="ECO:0000256" key="1">
    <source>
        <dbReference type="ARBA" id="ARBA00001971"/>
    </source>
</evidence>
<comment type="subcellular location">
    <subcellularLocation>
        <location evidence="3">Endoplasmic reticulum membrane</location>
        <topology evidence="3">Peripheral membrane protein</topology>
    </subcellularLocation>
    <subcellularLocation>
        <location evidence="2">Microsome membrane</location>
        <topology evidence="2">Peripheral membrane protein</topology>
    </subcellularLocation>
</comment>
<keyword evidence="6 13" id="KW-0479">Metal-binding</keyword>
<evidence type="ECO:0000256" key="4">
    <source>
        <dbReference type="ARBA" id="ARBA00010617"/>
    </source>
</evidence>
<evidence type="ECO:0000256" key="13">
    <source>
        <dbReference type="PIRSR" id="PIRSR602401-1"/>
    </source>
</evidence>
<dbReference type="InterPro" id="IPR017972">
    <property type="entry name" value="Cyt_P450_CS"/>
</dbReference>
<evidence type="ECO:0000256" key="10">
    <source>
        <dbReference type="ARBA" id="ARBA00023004"/>
    </source>
</evidence>
<name>A0A836E9Q3_9HYME</name>
<evidence type="ECO:0000256" key="14">
    <source>
        <dbReference type="SAM" id="Phobius"/>
    </source>
</evidence>
<comment type="caution">
    <text evidence="15">The sequence shown here is derived from an EMBL/GenBank/DDBJ whole genome shotgun (WGS) entry which is preliminary data.</text>
</comment>
<keyword evidence="5 13" id="KW-0349">Heme</keyword>
<evidence type="ECO:0000256" key="5">
    <source>
        <dbReference type="ARBA" id="ARBA00022617"/>
    </source>
</evidence>
<keyword evidence="7" id="KW-0256">Endoplasmic reticulum</keyword>
<dbReference type="InterPro" id="IPR002401">
    <property type="entry name" value="Cyt_P450_E_grp-I"/>
</dbReference>
<evidence type="ECO:0000313" key="15">
    <source>
        <dbReference type="EMBL" id="KAG5316020.1"/>
    </source>
</evidence>
<evidence type="ECO:0000256" key="8">
    <source>
        <dbReference type="ARBA" id="ARBA00022848"/>
    </source>
</evidence>
<dbReference type="PANTHER" id="PTHR24292">
    <property type="entry name" value="CYTOCHROME P450"/>
    <property type="match status" value="1"/>
</dbReference>
<evidence type="ECO:0000313" key="16">
    <source>
        <dbReference type="Proteomes" id="UP000667349"/>
    </source>
</evidence>